<keyword evidence="6" id="KW-0325">Glycoprotein</keyword>
<sequence>MHALSFGTPPIPAVHPRRASLAMPRHPRPKHQFLLTTARAPRGMRRPRASPPRLALLALLASPCAAQDRCTDVRVSWTEEGTALGLLLPLRTISQELEPAFEYKQLACAALLAAADVSHGVDDVVPTLSQMVAPAFQVTPVVFDSEYRTRPSLEAFNEVYSQGIRAVIGGAKSFLSEPLSQLGSVYGIPLVSYWASSQSLSNKDLYNYFARTYQSDEYTVKALLSLMSARGSGTPNFNWHNIAVLHTRDTYGINYASGLERSALDFSVAVQKSIAFDSFTVDGDLAFSLEVEERVAELKATGVNIFVLVCHENECLEVMKQAYGMDMTSDGYVWILADAVSIEQVNTMIKIFPDEADNIPLYFSGLLNFISSPEPTAGYDRFVKRWHAASQSDCTNREFNVSTTPPLFSVDPYSQGAFLYDAVVAISIALKTAASPLNNGTGSEGGKAIFSHLLNVSFEGASGDVLFDSNGDRVGDTLTFVLDNWLFNTTSRTMYKQMATSIRSFVAQSELAEGVIFPGGSSTPPSDRFQMQLPGMWTSLMDPLAFLPLMIFVLTTVVMVALTSPQEGVYKPGLMTSFTICFATIETCSDWALFIRCMTDLKYRAPYDSRREVIAVLLYFMIASQVIRLSVGTLLTGFIMRTSRKQYLQGKGMQVLEVASALTQPSAAPPTVLLNGASPRSNDGDSIHSRLALKWKEMSARKWTYSLLLFLTPTNSTLLRMLPWHDRIYGGYPHAGLLLIELMHFPLATFPQIIFTGIYLYYAPDSERLIPGLCLCVSLGSLLYRGLNPFVVITRIRRVKKAVERNEREMREVRVASIEQRLAKTAPTGYRPEQGIALPKALVSSPSVVRPPGMFSRDT</sequence>
<dbReference type="GO" id="GO:0016020">
    <property type="term" value="C:membrane"/>
    <property type="evidence" value="ECO:0007669"/>
    <property type="project" value="UniProtKB-SubCell"/>
</dbReference>
<dbReference type="InterPro" id="IPR050726">
    <property type="entry name" value="mGluR"/>
</dbReference>
<dbReference type="InterPro" id="IPR028082">
    <property type="entry name" value="Peripla_BP_I"/>
</dbReference>
<feature type="domain" description="Receptor ligand binding region" evidence="8">
    <location>
        <begin position="134"/>
        <end position="475"/>
    </location>
</feature>
<dbReference type="Proteomes" id="UP001515480">
    <property type="component" value="Unassembled WGS sequence"/>
</dbReference>
<keyword evidence="2 7" id="KW-0812">Transmembrane</keyword>
<evidence type="ECO:0000256" key="4">
    <source>
        <dbReference type="ARBA" id="ARBA00023136"/>
    </source>
</evidence>
<feature type="transmembrane region" description="Helical" evidence="7">
    <location>
        <begin position="544"/>
        <end position="562"/>
    </location>
</feature>
<organism evidence="9 10">
    <name type="scientific">Prymnesium parvum</name>
    <name type="common">Toxic golden alga</name>
    <dbReference type="NCBI Taxonomy" id="97485"/>
    <lineage>
        <taxon>Eukaryota</taxon>
        <taxon>Haptista</taxon>
        <taxon>Haptophyta</taxon>
        <taxon>Prymnesiophyceae</taxon>
        <taxon>Prymnesiales</taxon>
        <taxon>Prymnesiaceae</taxon>
        <taxon>Prymnesium</taxon>
    </lineage>
</organism>
<dbReference type="InterPro" id="IPR001828">
    <property type="entry name" value="ANF_lig-bd_rcpt"/>
</dbReference>
<evidence type="ECO:0000256" key="7">
    <source>
        <dbReference type="SAM" id="Phobius"/>
    </source>
</evidence>
<dbReference type="GO" id="GO:0004930">
    <property type="term" value="F:G protein-coupled receptor activity"/>
    <property type="evidence" value="ECO:0007669"/>
    <property type="project" value="InterPro"/>
</dbReference>
<evidence type="ECO:0000256" key="6">
    <source>
        <dbReference type="ARBA" id="ARBA00023180"/>
    </source>
</evidence>
<evidence type="ECO:0000256" key="3">
    <source>
        <dbReference type="ARBA" id="ARBA00022989"/>
    </source>
</evidence>
<dbReference type="EMBL" id="JBGBPQ010000008">
    <property type="protein sequence ID" value="KAL1520957.1"/>
    <property type="molecule type" value="Genomic_DNA"/>
</dbReference>
<reference evidence="9 10" key="1">
    <citation type="journal article" date="2024" name="Science">
        <title>Giant polyketide synthase enzymes in the biosynthesis of giant marine polyether toxins.</title>
        <authorList>
            <person name="Fallon T.R."/>
            <person name="Shende V.V."/>
            <person name="Wierzbicki I.H."/>
            <person name="Pendleton A.L."/>
            <person name="Watervoot N.F."/>
            <person name="Auber R.P."/>
            <person name="Gonzalez D.J."/>
            <person name="Wisecaver J.H."/>
            <person name="Moore B.S."/>
        </authorList>
    </citation>
    <scope>NUCLEOTIDE SEQUENCE [LARGE SCALE GENOMIC DNA]</scope>
    <source>
        <strain evidence="9 10">12B1</strain>
    </source>
</reference>
<evidence type="ECO:0000259" key="8">
    <source>
        <dbReference type="Pfam" id="PF01094"/>
    </source>
</evidence>
<keyword evidence="5" id="KW-0675">Receptor</keyword>
<dbReference type="PRINTS" id="PR00248">
    <property type="entry name" value="GPCRMGR"/>
</dbReference>
<dbReference type="PANTHER" id="PTHR24060">
    <property type="entry name" value="METABOTROPIC GLUTAMATE RECEPTOR"/>
    <property type="match status" value="1"/>
</dbReference>
<dbReference type="AlphaFoldDB" id="A0AB34JJM0"/>
<dbReference type="SUPFAM" id="SSF53822">
    <property type="entry name" value="Periplasmic binding protein-like I"/>
    <property type="match status" value="1"/>
</dbReference>
<comment type="caution">
    <text evidence="9">The sequence shown here is derived from an EMBL/GenBank/DDBJ whole genome shotgun (WGS) entry which is preliminary data.</text>
</comment>
<feature type="transmembrane region" description="Helical" evidence="7">
    <location>
        <begin position="574"/>
        <end position="594"/>
    </location>
</feature>
<keyword evidence="4 7" id="KW-0472">Membrane</keyword>
<name>A0AB34JJM0_PRYPA</name>
<dbReference type="InterPro" id="IPR000337">
    <property type="entry name" value="GPCR_3"/>
</dbReference>
<evidence type="ECO:0000256" key="2">
    <source>
        <dbReference type="ARBA" id="ARBA00022692"/>
    </source>
</evidence>
<gene>
    <name evidence="9" type="ORF">AB1Y20_022516</name>
</gene>
<evidence type="ECO:0000313" key="9">
    <source>
        <dbReference type="EMBL" id="KAL1520957.1"/>
    </source>
</evidence>
<keyword evidence="3 7" id="KW-1133">Transmembrane helix</keyword>
<comment type="subcellular location">
    <subcellularLocation>
        <location evidence="1">Membrane</location>
        <topology evidence="1">Multi-pass membrane protein</topology>
    </subcellularLocation>
</comment>
<dbReference type="Gene3D" id="3.40.50.2300">
    <property type="match status" value="3"/>
</dbReference>
<feature type="transmembrane region" description="Helical" evidence="7">
    <location>
        <begin position="614"/>
        <end position="639"/>
    </location>
</feature>
<proteinExistence type="predicted"/>
<accession>A0AB34JJM0</accession>
<evidence type="ECO:0000256" key="5">
    <source>
        <dbReference type="ARBA" id="ARBA00023170"/>
    </source>
</evidence>
<keyword evidence="10" id="KW-1185">Reference proteome</keyword>
<protein>
    <recommendedName>
        <fullName evidence="8">Receptor ligand binding region domain-containing protein</fullName>
    </recommendedName>
</protein>
<feature type="transmembrane region" description="Helical" evidence="7">
    <location>
        <begin position="769"/>
        <end position="787"/>
    </location>
</feature>
<dbReference type="Pfam" id="PF01094">
    <property type="entry name" value="ANF_receptor"/>
    <property type="match status" value="1"/>
</dbReference>
<evidence type="ECO:0000256" key="1">
    <source>
        <dbReference type="ARBA" id="ARBA00004141"/>
    </source>
</evidence>
<feature type="transmembrane region" description="Helical" evidence="7">
    <location>
        <begin position="742"/>
        <end position="762"/>
    </location>
</feature>
<evidence type="ECO:0000313" key="10">
    <source>
        <dbReference type="Proteomes" id="UP001515480"/>
    </source>
</evidence>